<keyword evidence="1" id="KW-1133">Transmembrane helix</keyword>
<feature type="transmembrane region" description="Helical" evidence="1">
    <location>
        <begin position="28"/>
        <end position="53"/>
    </location>
</feature>
<keyword evidence="1" id="KW-0812">Transmembrane</keyword>
<name>A0AAV5SB86_9BILA</name>
<comment type="caution">
    <text evidence="2">The sequence shown here is derived from an EMBL/GenBank/DDBJ whole genome shotgun (WGS) entry which is preliminary data.</text>
</comment>
<dbReference type="EMBL" id="BTSX01000001">
    <property type="protein sequence ID" value="GMS80562.1"/>
    <property type="molecule type" value="Genomic_DNA"/>
</dbReference>
<evidence type="ECO:0000313" key="2">
    <source>
        <dbReference type="EMBL" id="GMS80562.1"/>
    </source>
</evidence>
<gene>
    <name evidence="2" type="ORF">PENTCL1PPCAC_2737</name>
</gene>
<sequence length="144" mass="16039">AIPLIVAVLQLVAVSMTALNLLTLTTNYILNLVIHFFLTFIGAPMATLLPLLLLSISPRGQRATAYALLNLVTGLVSSPAAQFVGLLSDFYRGDAEDARTRFDAFAFAFYVVMSFFLGASIMYFILMKYYPEDVKRREIEEDLD</sequence>
<accession>A0AAV5SB86</accession>
<evidence type="ECO:0000256" key="1">
    <source>
        <dbReference type="SAM" id="Phobius"/>
    </source>
</evidence>
<feature type="non-terminal residue" evidence="2">
    <location>
        <position position="1"/>
    </location>
</feature>
<dbReference type="SUPFAM" id="SSF103473">
    <property type="entry name" value="MFS general substrate transporter"/>
    <property type="match status" value="1"/>
</dbReference>
<dbReference type="AlphaFoldDB" id="A0AAV5SB86"/>
<keyword evidence="1" id="KW-0472">Membrane</keyword>
<feature type="transmembrane region" description="Helical" evidence="1">
    <location>
        <begin position="104"/>
        <end position="126"/>
    </location>
</feature>
<reference evidence="2" key="1">
    <citation type="submission" date="2023-10" db="EMBL/GenBank/DDBJ databases">
        <title>Genome assembly of Pristionchus species.</title>
        <authorList>
            <person name="Yoshida K."/>
            <person name="Sommer R.J."/>
        </authorList>
    </citation>
    <scope>NUCLEOTIDE SEQUENCE</scope>
    <source>
        <strain evidence="2">RS0144</strain>
    </source>
</reference>
<evidence type="ECO:0000313" key="3">
    <source>
        <dbReference type="Proteomes" id="UP001432027"/>
    </source>
</evidence>
<dbReference type="Proteomes" id="UP001432027">
    <property type="component" value="Unassembled WGS sequence"/>
</dbReference>
<dbReference type="Gene3D" id="1.20.1250.20">
    <property type="entry name" value="MFS general substrate transporter like domains"/>
    <property type="match status" value="1"/>
</dbReference>
<feature type="transmembrane region" description="Helical" evidence="1">
    <location>
        <begin position="65"/>
        <end position="84"/>
    </location>
</feature>
<proteinExistence type="predicted"/>
<organism evidence="2 3">
    <name type="scientific">Pristionchus entomophagus</name>
    <dbReference type="NCBI Taxonomy" id="358040"/>
    <lineage>
        <taxon>Eukaryota</taxon>
        <taxon>Metazoa</taxon>
        <taxon>Ecdysozoa</taxon>
        <taxon>Nematoda</taxon>
        <taxon>Chromadorea</taxon>
        <taxon>Rhabditida</taxon>
        <taxon>Rhabditina</taxon>
        <taxon>Diplogasteromorpha</taxon>
        <taxon>Diplogasteroidea</taxon>
        <taxon>Neodiplogasteridae</taxon>
        <taxon>Pristionchus</taxon>
    </lineage>
</organism>
<protein>
    <recommendedName>
        <fullName evidence="4">MFS transporter</fullName>
    </recommendedName>
</protein>
<feature type="non-terminal residue" evidence="2">
    <location>
        <position position="144"/>
    </location>
</feature>
<dbReference type="InterPro" id="IPR036259">
    <property type="entry name" value="MFS_trans_sf"/>
</dbReference>
<evidence type="ECO:0008006" key="4">
    <source>
        <dbReference type="Google" id="ProtNLM"/>
    </source>
</evidence>
<keyword evidence="3" id="KW-1185">Reference proteome</keyword>